<dbReference type="Gene3D" id="1.10.10.630">
    <property type="entry name" value="DnaD domain-like"/>
    <property type="match status" value="1"/>
</dbReference>
<accession>A0A4R3NCT3</accession>
<feature type="domain" description="Replicative helicase loading/DNA remodeling protein DnaB N-terminal winged helix" evidence="4">
    <location>
        <begin position="10"/>
        <end position="237"/>
    </location>
</feature>
<protein>
    <submittedName>
        <fullName evidence="5">Replicative DNA helicase loader DnaB</fullName>
    </submittedName>
</protein>
<dbReference type="Proteomes" id="UP000294650">
    <property type="component" value="Unassembled WGS sequence"/>
</dbReference>
<dbReference type="Pfam" id="PF25888">
    <property type="entry name" value="WHD_DnaB"/>
    <property type="match status" value="1"/>
</dbReference>
<keyword evidence="6" id="KW-1185">Reference proteome</keyword>
<dbReference type="InterPro" id="IPR006343">
    <property type="entry name" value="DnaB/C_C"/>
</dbReference>
<comment type="similarity">
    <text evidence="1">Belongs to the DnaB/DnaD family.</text>
</comment>
<evidence type="ECO:0000313" key="5">
    <source>
        <dbReference type="EMBL" id="TCT25003.1"/>
    </source>
</evidence>
<dbReference type="EMBL" id="SMAN01000004">
    <property type="protein sequence ID" value="TCT25003.1"/>
    <property type="molecule type" value="Genomic_DNA"/>
</dbReference>
<reference evidence="5 6" key="1">
    <citation type="submission" date="2019-03" db="EMBL/GenBank/DDBJ databases">
        <title>Genomic Encyclopedia of Type Strains, Phase IV (KMG-IV): sequencing the most valuable type-strain genomes for metagenomic binning, comparative biology and taxonomic classification.</title>
        <authorList>
            <person name="Goeker M."/>
        </authorList>
    </citation>
    <scope>NUCLEOTIDE SEQUENCE [LARGE SCALE GENOMIC DNA]</scope>
    <source>
        <strain evidence="5 6">DSM 25894</strain>
    </source>
</reference>
<dbReference type="Pfam" id="PF07261">
    <property type="entry name" value="DnaB_2"/>
    <property type="match status" value="1"/>
</dbReference>
<feature type="compositionally biased region" description="Basic and acidic residues" evidence="2">
    <location>
        <begin position="398"/>
        <end position="421"/>
    </location>
</feature>
<proteinExistence type="inferred from homology"/>
<evidence type="ECO:0000259" key="3">
    <source>
        <dbReference type="Pfam" id="PF07261"/>
    </source>
</evidence>
<dbReference type="OrthoDB" id="2082007at2"/>
<feature type="region of interest" description="Disordered" evidence="2">
    <location>
        <begin position="392"/>
        <end position="454"/>
    </location>
</feature>
<evidence type="ECO:0000256" key="2">
    <source>
        <dbReference type="SAM" id="MobiDB-lite"/>
    </source>
</evidence>
<feature type="domain" description="DnaB/C C-terminal" evidence="3">
    <location>
        <begin position="316"/>
        <end position="380"/>
    </location>
</feature>
<evidence type="ECO:0000259" key="4">
    <source>
        <dbReference type="Pfam" id="PF25888"/>
    </source>
</evidence>
<keyword evidence="5" id="KW-0347">Helicase</keyword>
<name>A0A4R3NCT3_9BACI</name>
<dbReference type="InterPro" id="IPR034829">
    <property type="entry name" value="DnaD-like_sf"/>
</dbReference>
<evidence type="ECO:0000313" key="6">
    <source>
        <dbReference type="Proteomes" id="UP000294650"/>
    </source>
</evidence>
<dbReference type="GO" id="GO:0004386">
    <property type="term" value="F:helicase activity"/>
    <property type="evidence" value="ECO:0007669"/>
    <property type="project" value="UniProtKB-KW"/>
</dbReference>
<dbReference type="AlphaFoldDB" id="A0A4R3NCT3"/>
<keyword evidence="5" id="KW-0067">ATP-binding</keyword>
<dbReference type="RefSeq" id="WP_132371168.1">
    <property type="nucleotide sequence ID" value="NZ_SMAN01000004.1"/>
</dbReference>
<gene>
    <name evidence="5" type="ORF">EDD68_10470</name>
</gene>
<keyword evidence="5" id="KW-0378">Hydrolase</keyword>
<comment type="caution">
    <text evidence="5">The sequence shown here is derived from an EMBL/GenBank/DDBJ whole genome shotgun (WGS) entry which is preliminary data.</text>
</comment>
<dbReference type="InterPro" id="IPR058660">
    <property type="entry name" value="WHD_DnaB"/>
</dbReference>
<sequence>MNERIKELLPKDRYRVHLEDTLRQDYVQALTHLYQPLIGVTAVSIYQTFLHEYGVQSKIGEPSTHHALINIMNISLDHFFEERKKLEAIGLLKTYVLDDEHARTYYYVVVPPFSSRAFFQDPMLSILLKHHVGEIQYNRLKNCMMDQNKLPENVQSRTRSFNEVFTTVLPEMPDFDEAMDQVSSTEEQAKDYLIDFEYLAQALQKYNIPDQHILTPENKQYMNSLVRIYQLNQLEMEKALLWSIDESFHLSTSDLHEACLDFYAKKYGQTRPALNVKAESRQSGKKQGTGTKEDKLIEHFETITHREILEDYSSTGFASEQEVKMITNIMHQHGLPQPVMNVLIHYVLQKTDMKLTRNYVEKIATHWSRKKVKTAREAMKLAKSENRLYQSWGTGRKSRSESREVLPEWFKKQKQKEKDESSQTNTRRNQRDIEKEKQELARALKNISSKPLGK</sequence>
<evidence type="ECO:0000256" key="1">
    <source>
        <dbReference type="ARBA" id="ARBA00093462"/>
    </source>
</evidence>
<keyword evidence="5" id="KW-0547">Nucleotide-binding</keyword>
<organism evidence="5 6">
    <name type="scientific">Melghiribacillus thermohalophilus</name>
    <dbReference type="NCBI Taxonomy" id="1324956"/>
    <lineage>
        <taxon>Bacteria</taxon>
        <taxon>Bacillati</taxon>
        <taxon>Bacillota</taxon>
        <taxon>Bacilli</taxon>
        <taxon>Bacillales</taxon>
        <taxon>Bacillaceae</taxon>
        <taxon>Melghiribacillus</taxon>
    </lineage>
</organism>
<feature type="compositionally biased region" description="Basic and acidic residues" evidence="2">
    <location>
        <begin position="429"/>
        <end position="442"/>
    </location>
</feature>